<feature type="binding site" evidence="8">
    <location>
        <position position="52"/>
    </location>
    <ligand>
        <name>GTP</name>
        <dbReference type="ChEBI" id="CHEBI:37565"/>
    </ligand>
</feature>
<dbReference type="InterPro" id="IPR013482">
    <property type="entry name" value="Molybde_CF_guanTrfase"/>
</dbReference>
<comment type="cofactor">
    <cofactor evidence="8">
        <name>Mg(2+)</name>
        <dbReference type="ChEBI" id="CHEBI:18420"/>
    </cofactor>
</comment>
<evidence type="ECO:0000313" key="11">
    <source>
        <dbReference type="Proteomes" id="UP000305887"/>
    </source>
</evidence>
<evidence type="ECO:0000256" key="1">
    <source>
        <dbReference type="ARBA" id="ARBA00022490"/>
    </source>
</evidence>
<dbReference type="GO" id="GO:0046872">
    <property type="term" value="F:metal ion binding"/>
    <property type="evidence" value="ECO:0007669"/>
    <property type="project" value="UniProtKB-KW"/>
</dbReference>
<evidence type="ECO:0000256" key="6">
    <source>
        <dbReference type="ARBA" id="ARBA00023134"/>
    </source>
</evidence>
<dbReference type="GO" id="GO:0005525">
    <property type="term" value="F:GTP binding"/>
    <property type="evidence" value="ECO:0007669"/>
    <property type="project" value="UniProtKB-UniRule"/>
</dbReference>
<comment type="domain">
    <text evidence="8">The N-terminal domain determines nucleotide recognition and specific binding, while the C-terminal domain determines the specific binding to the target protein.</text>
</comment>
<dbReference type="RefSeq" id="WP_139075610.1">
    <property type="nucleotide sequence ID" value="NZ_VDFU01000004.1"/>
</dbReference>
<reference evidence="10 11" key="1">
    <citation type="submission" date="2019-06" db="EMBL/GenBank/DDBJ databases">
        <title>YIM 131921 draft genome.</title>
        <authorList>
            <person name="Jiang L."/>
        </authorList>
    </citation>
    <scope>NUCLEOTIDE SEQUENCE [LARGE SCALE GENOMIC DNA]</scope>
    <source>
        <strain evidence="10 11">YIM 131921</strain>
    </source>
</reference>
<proteinExistence type="inferred from homology"/>
<feature type="binding site" evidence="8">
    <location>
        <begin position="11"/>
        <end position="13"/>
    </location>
    <ligand>
        <name>GTP</name>
        <dbReference type="ChEBI" id="CHEBI:37565"/>
    </ligand>
</feature>
<comment type="catalytic activity">
    <reaction evidence="8">
        <text>Mo-molybdopterin + GTP + H(+) = Mo-molybdopterin guanine dinucleotide + diphosphate</text>
        <dbReference type="Rhea" id="RHEA:34243"/>
        <dbReference type="ChEBI" id="CHEBI:15378"/>
        <dbReference type="ChEBI" id="CHEBI:33019"/>
        <dbReference type="ChEBI" id="CHEBI:37565"/>
        <dbReference type="ChEBI" id="CHEBI:71302"/>
        <dbReference type="ChEBI" id="CHEBI:71310"/>
        <dbReference type="EC" id="2.7.7.77"/>
    </reaction>
</comment>
<dbReference type="EMBL" id="VDFU01000004">
    <property type="protein sequence ID" value="TNC51526.1"/>
    <property type="molecule type" value="Genomic_DNA"/>
</dbReference>
<keyword evidence="4 8" id="KW-0547">Nucleotide-binding</keyword>
<evidence type="ECO:0000256" key="2">
    <source>
        <dbReference type="ARBA" id="ARBA00022679"/>
    </source>
</evidence>
<keyword evidence="2 8" id="KW-0808">Transferase</keyword>
<keyword evidence="5 8" id="KW-0460">Magnesium</keyword>
<comment type="subcellular location">
    <subcellularLocation>
        <location evidence="8">Cytoplasm</location>
    </subcellularLocation>
</comment>
<feature type="domain" description="MobA-like NTP transferase" evidence="9">
    <location>
        <begin position="9"/>
        <end position="156"/>
    </location>
</feature>
<protein>
    <recommendedName>
        <fullName evidence="8">Molybdenum cofactor guanylyltransferase</fullName>
        <shortName evidence="8">MoCo guanylyltransferase</shortName>
        <ecNumber evidence="8">2.7.7.77</ecNumber>
    </recommendedName>
    <alternativeName>
        <fullName evidence="8">GTP:molybdopterin guanylyltransferase</fullName>
    </alternativeName>
    <alternativeName>
        <fullName evidence="8">Mo-MPT guanylyltransferase</fullName>
    </alternativeName>
    <alternativeName>
        <fullName evidence="8">Molybdopterin guanylyltransferase</fullName>
    </alternativeName>
    <alternativeName>
        <fullName evidence="8">Molybdopterin-guanine dinucleotide synthase</fullName>
        <shortName evidence="8">MGD synthase</shortName>
    </alternativeName>
</protein>
<feature type="binding site" evidence="8">
    <location>
        <position position="103"/>
    </location>
    <ligand>
        <name>GTP</name>
        <dbReference type="ChEBI" id="CHEBI:37565"/>
    </ligand>
</feature>
<keyword evidence="7 8" id="KW-0501">Molybdenum cofactor biosynthesis</keyword>
<keyword evidence="3 8" id="KW-0479">Metal-binding</keyword>
<feature type="binding site" evidence="8">
    <location>
        <position position="24"/>
    </location>
    <ligand>
        <name>GTP</name>
        <dbReference type="ChEBI" id="CHEBI:37565"/>
    </ligand>
</feature>
<dbReference type="GO" id="GO:1902758">
    <property type="term" value="P:bis(molybdopterin guanine dinucleotide)molybdenum biosynthetic process"/>
    <property type="evidence" value="ECO:0007669"/>
    <property type="project" value="TreeGrafter"/>
</dbReference>
<dbReference type="PANTHER" id="PTHR19136">
    <property type="entry name" value="MOLYBDENUM COFACTOR GUANYLYLTRANSFERASE"/>
    <property type="match status" value="1"/>
</dbReference>
<evidence type="ECO:0000256" key="3">
    <source>
        <dbReference type="ARBA" id="ARBA00022723"/>
    </source>
</evidence>
<sequence>MAQPPFPTVILAGGLSRRMGGGDKGLRPFGAGTVLSAILERLGAGAAPLALNANGDPARFADLGLPVLPDPMDGHPGPLAGVLAAMEWAMELGTAEVMTVPGDAPFLPRDLAQRLGAAGAPAIAASGGRIHPVAALWPVALAGELRDDLQNGLRKVETFARDHGARTVEFPVPSGGPDPFLNLNTPEDMAAAVRWL</sequence>
<gene>
    <name evidence="8 10" type="primary">mobA</name>
    <name evidence="10" type="ORF">FHG66_04995</name>
</gene>
<comment type="similarity">
    <text evidence="8">Belongs to the MobA family.</text>
</comment>
<dbReference type="SUPFAM" id="SSF53448">
    <property type="entry name" value="Nucleotide-diphospho-sugar transferases"/>
    <property type="match status" value="1"/>
</dbReference>
<evidence type="ECO:0000256" key="8">
    <source>
        <dbReference type="HAMAP-Rule" id="MF_00316"/>
    </source>
</evidence>
<dbReference type="CDD" id="cd02503">
    <property type="entry name" value="MobA"/>
    <property type="match status" value="1"/>
</dbReference>
<accession>A0A5C4N4J8</accession>
<comment type="function">
    <text evidence="8">Transfers a GMP moiety from GTP to Mo-molybdopterin (Mo-MPT) cofactor (Moco or molybdenum cofactor) to form Mo-molybdopterin guanine dinucleotide (Mo-MGD) cofactor.</text>
</comment>
<dbReference type="InterPro" id="IPR025877">
    <property type="entry name" value="MobA-like_NTP_Trfase"/>
</dbReference>
<keyword evidence="1 8" id="KW-0963">Cytoplasm</keyword>
<dbReference type="EC" id="2.7.7.77" evidence="8"/>
<evidence type="ECO:0000259" key="9">
    <source>
        <dbReference type="Pfam" id="PF12804"/>
    </source>
</evidence>
<dbReference type="GO" id="GO:0005737">
    <property type="term" value="C:cytoplasm"/>
    <property type="evidence" value="ECO:0007669"/>
    <property type="project" value="UniProtKB-SubCell"/>
</dbReference>
<feature type="binding site" evidence="8">
    <location>
        <position position="103"/>
    </location>
    <ligand>
        <name>Mg(2+)</name>
        <dbReference type="ChEBI" id="CHEBI:18420"/>
    </ligand>
</feature>
<dbReference type="Pfam" id="PF12804">
    <property type="entry name" value="NTP_transf_3"/>
    <property type="match status" value="1"/>
</dbReference>
<dbReference type="PANTHER" id="PTHR19136:SF81">
    <property type="entry name" value="MOLYBDENUM COFACTOR GUANYLYLTRANSFERASE"/>
    <property type="match status" value="1"/>
</dbReference>
<feature type="binding site" evidence="8">
    <location>
        <position position="70"/>
    </location>
    <ligand>
        <name>GTP</name>
        <dbReference type="ChEBI" id="CHEBI:37565"/>
    </ligand>
</feature>
<dbReference type="InterPro" id="IPR029044">
    <property type="entry name" value="Nucleotide-diphossugar_trans"/>
</dbReference>
<dbReference type="HAMAP" id="MF_00316">
    <property type="entry name" value="MobA"/>
    <property type="match status" value="1"/>
</dbReference>
<keyword evidence="11" id="KW-1185">Reference proteome</keyword>
<dbReference type="NCBIfam" id="TIGR02665">
    <property type="entry name" value="molyb_mobA"/>
    <property type="match status" value="1"/>
</dbReference>
<dbReference type="GO" id="GO:0061603">
    <property type="term" value="F:molybdenum cofactor guanylyltransferase activity"/>
    <property type="evidence" value="ECO:0007669"/>
    <property type="project" value="UniProtKB-EC"/>
</dbReference>
<dbReference type="Gene3D" id="3.90.550.10">
    <property type="entry name" value="Spore Coat Polysaccharide Biosynthesis Protein SpsA, Chain A"/>
    <property type="match status" value="1"/>
</dbReference>
<evidence type="ECO:0000313" key="10">
    <source>
        <dbReference type="EMBL" id="TNC51526.1"/>
    </source>
</evidence>
<name>A0A5C4N4J8_9RHOB</name>
<comment type="subunit">
    <text evidence="8">Monomer.</text>
</comment>
<keyword evidence="6 8" id="KW-0342">GTP-binding</keyword>
<evidence type="ECO:0000256" key="5">
    <source>
        <dbReference type="ARBA" id="ARBA00022842"/>
    </source>
</evidence>
<evidence type="ECO:0000256" key="4">
    <source>
        <dbReference type="ARBA" id="ARBA00022741"/>
    </source>
</evidence>
<dbReference type="OrthoDB" id="9788394at2"/>
<dbReference type="Proteomes" id="UP000305887">
    <property type="component" value="Unassembled WGS sequence"/>
</dbReference>
<evidence type="ECO:0000256" key="7">
    <source>
        <dbReference type="ARBA" id="ARBA00023150"/>
    </source>
</evidence>
<organism evidence="10 11">
    <name type="scientific">Rubellimicrobium rubrum</name>
    <dbReference type="NCBI Taxonomy" id="2585369"/>
    <lineage>
        <taxon>Bacteria</taxon>
        <taxon>Pseudomonadati</taxon>
        <taxon>Pseudomonadota</taxon>
        <taxon>Alphaproteobacteria</taxon>
        <taxon>Rhodobacterales</taxon>
        <taxon>Roseobacteraceae</taxon>
        <taxon>Rubellimicrobium</taxon>
    </lineage>
</organism>
<keyword evidence="10" id="KW-0548">Nucleotidyltransferase</keyword>
<dbReference type="AlphaFoldDB" id="A0A5C4N4J8"/>
<comment type="caution">
    <text evidence="10">The sequence shown here is derived from an EMBL/GenBank/DDBJ whole genome shotgun (WGS) entry which is preliminary data.</text>
</comment>